<evidence type="ECO:0000256" key="4">
    <source>
        <dbReference type="ARBA" id="ARBA00022771"/>
    </source>
</evidence>
<dbReference type="AlphaFoldDB" id="A0A8B7P276"/>
<dbReference type="GO" id="GO:0005634">
    <property type="term" value="C:nucleus"/>
    <property type="evidence" value="ECO:0007669"/>
    <property type="project" value="UniProtKB-SubCell"/>
</dbReference>
<feature type="domain" description="C2H2-type" evidence="8">
    <location>
        <begin position="702"/>
        <end position="729"/>
    </location>
</feature>
<keyword evidence="2" id="KW-0479">Metal-binding</keyword>
<keyword evidence="4 7" id="KW-0863">Zinc-finger</keyword>
<evidence type="ECO:0000259" key="8">
    <source>
        <dbReference type="PROSITE" id="PS50157"/>
    </source>
</evidence>
<evidence type="ECO:0000256" key="3">
    <source>
        <dbReference type="ARBA" id="ARBA00022737"/>
    </source>
</evidence>
<keyword evidence="9" id="KW-1185">Reference proteome</keyword>
<feature type="domain" description="C2H2-type" evidence="8">
    <location>
        <begin position="730"/>
        <end position="757"/>
    </location>
</feature>
<name>A0A8B7P276_HYAAZ</name>
<proteinExistence type="predicted"/>
<dbReference type="PANTHER" id="PTHR16515">
    <property type="entry name" value="PR DOMAIN ZINC FINGER PROTEIN"/>
    <property type="match status" value="1"/>
</dbReference>
<evidence type="ECO:0000256" key="7">
    <source>
        <dbReference type="PROSITE-ProRule" id="PRU00042"/>
    </source>
</evidence>
<feature type="domain" description="C2H2-type" evidence="8">
    <location>
        <begin position="613"/>
        <end position="641"/>
    </location>
</feature>
<feature type="domain" description="C2H2-type" evidence="8">
    <location>
        <begin position="758"/>
        <end position="785"/>
    </location>
</feature>
<dbReference type="InterPro" id="IPR013087">
    <property type="entry name" value="Znf_C2H2_type"/>
</dbReference>
<dbReference type="InterPro" id="IPR036236">
    <property type="entry name" value="Znf_C2H2_sf"/>
</dbReference>
<keyword evidence="6" id="KW-0539">Nucleus</keyword>
<reference evidence="10" key="1">
    <citation type="submission" date="2025-08" db="UniProtKB">
        <authorList>
            <consortium name="RefSeq"/>
        </authorList>
    </citation>
    <scope>IDENTIFICATION</scope>
    <source>
        <tissue evidence="10">Whole organism</tissue>
    </source>
</reference>
<dbReference type="GeneID" id="108676542"/>
<feature type="domain" description="C2H2-type" evidence="8">
    <location>
        <begin position="674"/>
        <end position="701"/>
    </location>
</feature>
<sequence length="878" mass="97501">MNIRENNFLELESISGSKCLLNLDLTCNFCNVNNTFSHWMLLKKHLEDHIIELSKKVKCDACINTHDVEGVTAPAGPSHIECSSETFKQDIHRNNDSLITDVKCVHAATPVEGSSDATISIGKTITKIIDINPRIILNRERLSATNLDAMLLFDTVPSNVLANDLNISSIIPQSRLFGKSTLRKEPSSICTLRNENEANHNSNYCYISQGQIQTESNYSACSIIPSTISNIDNSLYNKTLLNNVDCPSTAIISQDSEKDEIESSNISGIYTTKVHYFPTVCKDAFRNCSTESNFTSSRKIGNLNNLPTIPSNLLVNNGVSSAELLSDNEVAVLNFKNVSSTNSALCVSNTPEMYSVVKESKNTNSKIKTSFKLGAGIMNNARPVIKAPINFLSSNATLPPEISSKNMPNYISFAFKNELNASTALDNFSTSEVFSSPSAHLHTSSGGSRRFFIINSESVASSHTNETHVSSSNDLNNLPKSPDNYIDLIFHKKYPSQDLELRTANENDVSSTKPEKVCIQSHDIAGTSAVNETSTSPVYDHDNLASSSVEENEIDDPSYLQSKSICPETQDKVNVVSTKMKKLFKCTDCDTTFSSRRVLLAHRAATHRKAGTHECGDCGLSFSTLHNLKIHKKHRHGTSKAVPASNLCAVCGKRFASKSNLTLHLRLHSGIRSFVCSVCKKSFSRKCTLDKHMLYHTGERRYTCERCGTGFYAAHSLKRHLKIHDGERLFSCDECSATYVASSDLTRHKLSHVAVKPHACTVCCKTFARKHDLNVHRLYHAGSSRFSCQYCERQFVEESNYKRHLRQHTGEKPYQCNACGIRYSQLHHVKKHVATCHRDVQGGASDQTSADRPSYSVLQNESRNRRGYLEKIKISSET</sequence>
<feature type="domain" description="C2H2-type" evidence="8">
    <location>
        <begin position="786"/>
        <end position="813"/>
    </location>
</feature>
<dbReference type="InterPro" id="IPR050331">
    <property type="entry name" value="Zinc_finger"/>
</dbReference>
<organism evidence="9 10">
    <name type="scientific">Hyalella azteca</name>
    <name type="common">Amphipod</name>
    <dbReference type="NCBI Taxonomy" id="294128"/>
    <lineage>
        <taxon>Eukaryota</taxon>
        <taxon>Metazoa</taxon>
        <taxon>Ecdysozoa</taxon>
        <taxon>Arthropoda</taxon>
        <taxon>Crustacea</taxon>
        <taxon>Multicrustacea</taxon>
        <taxon>Malacostraca</taxon>
        <taxon>Eumalacostraca</taxon>
        <taxon>Peracarida</taxon>
        <taxon>Amphipoda</taxon>
        <taxon>Senticaudata</taxon>
        <taxon>Talitrida</taxon>
        <taxon>Talitroidea</taxon>
        <taxon>Hyalellidae</taxon>
        <taxon>Hyalella</taxon>
    </lineage>
</organism>
<evidence type="ECO:0000313" key="10">
    <source>
        <dbReference type="RefSeq" id="XP_018020117.1"/>
    </source>
</evidence>
<dbReference type="SMART" id="SM00355">
    <property type="entry name" value="ZnF_C2H2"/>
    <property type="match status" value="10"/>
</dbReference>
<dbReference type="PROSITE" id="PS50157">
    <property type="entry name" value="ZINC_FINGER_C2H2_2"/>
    <property type="match status" value="8"/>
</dbReference>
<comment type="subcellular location">
    <subcellularLocation>
        <location evidence="1">Nucleus</location>
    </subcellularLocation>
</comment>
<dbReference type="RefSeq" id="XP_018020117.1">
    <property type="nucleotide sequence ID" value="XM_018164628.2"/>
</dbReference>
<dbReference type="GO" id="GO:0008270">
    <property type="term" value="F:zinc ion binding"/>
    <property type="evidence" value="ECO:0007669"/>
    <property type="project" value="UniProtKB-KW"/>
</dbReference>
<dbReference type="PANTHER" id="PTHR16515:SF49">
    <property type="entry name" value="GASTRULA ZINC FINGER PROTEIN XLCGF49.1-LIKE-RELATED"/>
    <property type="match status" value="1"/>
</dbReference>
<feature type="domain" description="C2H2-type" evidence="8">
    <location>
        <begin position="646"/>
        <end position="673"/>
    </location>
</feature>
<dbReference type="FunFam" id="3.30.160.60:FF:000145">
    <property type="entry name" value="Zinc finger protein 574"/>
    <property type="match status" value="2"/>
</dbReference>
<feature type="domain" description="C2H2-type" evidence="8">
    <location>
        <begin position="584"/>
        <end position="612"/>
    </location>
</feature>
<evidence type="ECO:0000256" key="6">
    <source>
        <dbReference type="ARBA" id="ARBA00023242"/>
    </source>
</evidence>
<dbReference type="KEGG" id="hazt:108676542"/>
<evidence type="ECO:0000256" key="1">
    <source>
        <dbReference type="ARBA" id="ARBA00004123"/>
    </source>
</evidence>
<dbReference type="GO" id="GO:0010468">
    <property type="term" value="P:regulation of gene expression"/>
    <property type="evidence" value="ECO:0007669"/>
    <property type="project" value="TreeGrafter"/>
</dbReference>
<keyword evidence="3" id="KW-0677">Repeat</keyword>
<evidence type="ECO:0000256" key="5">
    <source>
        <dbReference type="ARBA" id="ARBA00022833"/>
    </source>
</evidence>
<dbReference type="FunFam" id="3.30.160.60:FF:000100">
    <property type="entry name" value="Zinc finger 45-like"/>
    <property type="match status" value="2"/>
</dbReference>
<evidence type="ECO:0000313" key="9">
    <source>
        <dbReference type="Proteomes" id="UP000694843"/>
    </source>
</evidence>
<gene>
    <name evidence="10" type="primary">LOC108676542</name>
</gene>
<dbReference type="Proteomes" id="UP000694843">
    <property type="component" value="Unplaced"/>
</dbReference>
<accession>A0A8B7P276</accession>
<dbReference type="Gene3D" id="3.30.160.60">
    <property type="entry name" value="Classic Zinc Finger"/>
    <property type="match status" value="8"/>
</dbReference>
<dbReference type="PROSITE" id="PS00028">
    <property type="entry name" value="ZINC_FINGER_C2H2_1"/>
    <property type="match status" value="9"/>
</dbReference>
<evidence type="ECO:0000256" key="2">
    <source>
        <dbReference type="ARBA" id="ARBA00022723"/>
    </source>
</evidence>
<keyword evidence="5" id="KW-0862">Zinc</keyword>
<dbReference type="OrthoDB" id="6355685at2759"/>
<protein>
    <submittedName>
        <fullName evidence="10">Uncharacterized protein LOC108676542 isoform X1</fullName>
    </submittedName>
</protein>
<dbReference type="SUPFAM" id="SSF57667">
    <property type="entry name" value="beta-beta-alpha zinc fingers"/>
    <property type="match status" value="5"/>
</dbReference>
<dbReference type="Pfam" id="PF00096">
    <property type="entry name" value="zf-C2H2"/>
    <property type="match status" value="6"/>
</dbReference>